<dbReference type="PROSITE" id="PS51375">
    <property type="entry name" value="PPR"/>
    <property type="match status" value="3"/>
</dbReference>
<feature type="repeat" description="PPR" evidence="3">
    <location>
        <begin position="478"/>
        <end position="512"/>
    </location>
</feature>
<dbReference type="FunFam" id="1.25.40.10:FF:000398">
    <property type="entry name" value="pentatricopeptide repeat-containing protein PNM1, mitochondrial"/>
    <property type="match status" value="1"/>
</dbReference>
<dbReference type="InterPro" id="IPR002885">
    <property type="entry name" value="PPR_rpt"/>
</dbReference>
<keyword evidence="5" id="KW-1185">Reference proteome</keyword>
<feature type="repeat" description="PPR" evidence="3">
    <location>
        <begin position="406"/>
        <end position="440"/>
    </location>
</feature>
<dbReference type="EMBL" id="JACTNZ010000012">
    <property type="protein sequence ID" value="KAG5522708.1"/>
    <property type="molecule type" value="Genomic_DNA"/>
</dbReference>
<dbReference type="Pfam" id="PF13041">
    <property type="entry name" value="PPR_2"/>
    <property type="match status" value="1"/>
</dbReference>
<dbReference type="InterPro" id="IPR011990">
    <property type="entry name" value="TPR-like_helical_dom_sf"/>
</dbReference>
<comment type="similarity">
    <text evidence="1">Belongs to the PPR family. P subfamily.</text>
</comment>
<gene>
    <name evidence="4" type="ORF">RHGRI_034751</name>
</gene>
<dbReference type="NCBIfam" id="TIGR00756">
    <property type="entry name" value="PPR"/>
    <property type="match status" value="1"/>
</dbReference>
<dbReference type="PANTHER" id="PTHR47933:SF26">
    <property type="entry name" value="OS03G0746400 PROTEIN"/>
    <property type="match status" value="1"/>
</dbReference>
<evidence type="ECO:0008006" key="6">
    <source>
        <dbReference type="Google" id="ProtNLM"/>
    </source>
</evidence>
<dbReference type="Pfam" id="PF13812">
    <property type="entry name" value="PPR_3"/>
    <property type="match status" value="1"/>
</dbReference>
<accession>A0AAV6I2C9</accession>
<evidence type="ECO:0000256" key="2">
    <source>
        <dbReference type="ARBA" id="ARBA00022737"/>
    </source>
</evidence>
<feature type="repeat" description="PPR" evidence="3">
    <location>
        <begin position="329"/>
        <end position="363"/>
    </location>
</feature>
<dbReference type="Gene3D" id="1.25.40.10">
    <property type="entry name" value="Tetratricopeptide repeat domain"/>
    <property type="match status" value="3"/>
</dbReference>
<reference evidence="4" key="1">
    <citation type="submission" date="2020-08" db="EMBL/GenBank/DDBJ databases">
        <title>Plant Genome Project.</title>
        <authorList>
            <person name="Zhang R.-G."/>
        </authorList>
    </citation>
    <scope>NUCLEOTIDE SEQUENCE</scope>
    <source>
        <strain evidence="4">WSP0</strain>
        <tissue evidence="4">Leaf</tissue>
    </source>
</reference>
<dbReference type="FunFam" id="1.25.40.10:FF:000897">
    <property type="entry name" value="Pentatricopeptide repeat-containing protein PNM1, mitochondrial"/>
    <property type="match status" value="1"/>
</dbReference>
<organism evidence="4 5">
    <name type="scientific">Rhododendron griersonianum</name>
    <dbReference type="NCBI Taxonomy" id="479676"/>
    <lineage>
        <taxon>Eukaryota</taxon>
        <taxon>Viridiplantae</taxon>
        <taxon>Streptophyta</taxon>
        <taxon>Embryophyta</taxon>
        <taxon>Tracheophyta</taxon>
        <taxon>Spermatophyta</taxon>
        <taxon>Magnoliopsida</taxon>
        <taxon>eudicotyledons</taxon>
        <taxon>Gunneridae</taxon>
        <taxon>Pentapetalae</taxon>
        <taxon>asterids</taxon>
        <taxon>Ericales</taxon>
        <taxon>Ericaceae</taxon>
        <taxon>Ericoideae</taxon>
        <taxon>Rhodoreae</taxon>
        <taxon>Rhododendron</taxon>
    </lineage>
</organism>
<proteinExistence type="inferred from homology"/>
<dbReference type="PANTHER" id="PTHR47933">
    <property type="entry name" value="PENTATRICOPEPTIDE REPEAT-CONTAINING PROTEIN 1, MITOCHONDRIAL"/>
    <property type="match status" value="1"/>
</dbReference>
<keyword evidence="2" id="KW-0677">Repeat</keyword>
<evidence type="ECO:0000256" key="1">
    <source>
        <dbReference type="ARBA" id="ARBA00007626"/>
    </source>
</evidence>
<evidence type="ECO:0000256" key="3">
    <source>
        <dbReference type="PROSITE-ProRule" id="PRU00708"/>
    </source>
</evidence>
<protein>
    <recommendedName>
        <fullName evidence="6">Pentatricopeptide repeat-containing protein PNM1, mitochondrial</fullName>
    </recommendedName>
</protein>
<comment type="caution">
    <text evidence="4">The sequence shown here is derived from an EMBL/GenBank/DDBJ whole genome shotgun (WGS) entry which is preliminary data.</text>
</comment>
<dbReference type="GO" id="GO:0003729">
    <property type="term" value="F:mRNA binding"/>
    <property type="evidence" value="ECO:0007669"/>
    <property type="project" value="TreeGrafter"/>
</dbReference>
<evidence type="ECO:0000313" key="4">
    <source>
        <dbReference type="EMBL" id="KAG5522708.1"/>
    </source>
</evidence>
<dbReference type="AlphaFoldDB" id="A0AAV6I2C9"/>
<dbReference type="InterPro" id="IPR051240">
    <property type="entry name" value="Mito_RNA-Proc/Resp"/>
</dbReference>
<dbReference type="Proteomes" id="UP000823749">
    <property type="component" value="Chromosome 12"/>
</dbReference>
<dbReference type="Pfam" id="PF01535">
    <property type="entry name" value="PPR"/>
    <property type="match status" value="1"/>
</dbReference>
<evidence type="ECO:0000313" key="5">
    <source>
        <dbReference type="Proteomes" id="UP000823749"/>
    </source>
</evidence>
<sequence length="604" mass="68217">MVPCAFGPSISLIAETVLRARHHPPVHINLRLKRGFHGTYEATFPISPQLVLLLGFRIVPLLLNSNQCNGVYSEDLKMRLPAPLAASRKQLRLLLFSRRCFTSSSPPPPPQPHRLLHPHLPLSKPSFPTTHSLSPPFSLPSRFFSSHPDPNPDTEEHLALAQSLSSELLKDPTTDPLSLTQRLDLNFSHIKLTPSVILQTLDLSPGAGRAVLGFHKWASSRPDFKPDDETLSHFVNYLGRRKDFKAAHDVLVAGRGVSGAKTLESAIDRLVRAGRPTQVISFFEKMENDYGFARDSESMKLIVTKLCEHGFASHAEKMVKGWANKFFPDDYICDVLIKGWCVDGKLEEARRLAGEMYRGGFEIGVVAYNAILDCVCKLCRKKDPFLLQSEVEKVLVDMDVAGVPRNVETFNVLITNLCKIRKTEDAMTLFHRMGEWGCYPDETTFLVLIKSLYQAARIGEGDEMIDQMKSAGFGEALDRKAYYEFLKILCGIERIDHAMSVFAKMKDDGFSPGIKTYDLLMGKLVAHGRVDKANALFKEAESSEVPVEPKAYKMDPRFVKKPVVLKKEKKRETLPEKMARKRRRLKKIRLSFVKKPKRGMRRTY</sequence>
<name>A0AAV6I2C9_9ERIC</name>